<keyword evidence="7" id="KW-1185">Reference proteome</keyword>
<gene>
    <name evidence="6" type="ORF">NTG6680_2739</name>
</gene>
<dbReference type="RefSeq" id="WP_239797681.1">
    <property type="nucleotide sequence ID" value="NZ_OU912926.1"/>
</dbReference>
<feature type="transmembrane region" description="Helical" evidence="5">
    <location>
        <begin position="183"/>
        <end position="203"/>
    </location>
</feature>
<feature type="transmembrane region" description="Helical" evidence="5">
    <location>
        <begin position="110"/>
        <end position="130"/>
    </location>
</feature>
<feature type="transmembrane region" description="Helical" evidence="5">
    <location>
        <begin position="78"/>
        <end position="98"/>
    </location>
</feature>
<comment type="similarity">
    <text evidence="5">Belongs to the 4-toluene sulfonate uptake permease (TSUP) (TC 2.A.102) family.</text>
</comment>
<dbReference type="EMBL" id="OU912926">
    <property type="protein sequence ID" value="CAG9933988.1"/>
    <property type="molecule type" value="Genomic_DNA"/>
</dbReference>
<evidence type="ECO:0000313" key="6">
    <source>
        <dbReference type="EMBL" id="CAG9933988.1"/>
    </source>
</evidence>
<dbReference type="PANTHER" id="PTHR43483">
    <property type="entry name" value="MEMBRANE TRANSPORTER PROTEIN HI_0806-RELATED"/>
    <property type="match status" value="1"/>
</dbReference>
<feature type="transmembrane region" description="Helical" evidence="5">
    <location>
        <begin position="49"/>
        <end position="72"/>
    </location>
</feature>
<name>A0ABM8Z276_9PROT</name>
<dbReference type="InterPro" id="IPR002781">
    <property type="entry name" value="TM_pro_TauE-like"/>
</dbReference>
<keyword evidence="2 5" id="KW-0812">Transmembrane</keyword>
<sequence length="269" mass="28392">MPNIEWIVLYMVLGACVGFMAGFLGLGGGGILVPLLASIFIYQGMSIDSVIHLALGTSLACMIISSSASIRAHASRGAVVWPVVRGMAPGIILGAFLTAQVAAHINSTTIALFFALFMALIAVQMFFNWQPKPSQKPISFRGLIVAGVGIGSVSALAAVGGGFLTVVYLGYKNVDMKKAIGTSAAIGFPIAITGTIGYMMSGWSKTLSDPYTLGYIYVPAFLAISIASFITAPYGARYSHRLPEAYLKKIFAAISLVLSIKMLISFVQF</sequence>
<feature type="transmembrane region" description="Helical" evidence="5">
    <location>
        <begin position="6"/>
        <end position="37"/>
    </location>
</feature>
<organism evidence="6 7">
    <name type="scientific">Candidatus Nitrotoga arctica</name>
    <dbReference type="NCBI Taxonomy" id="453162"/>
    <lineage>
        <taxon>Bacteria</taxon>
        <taxon>Pseudomonadati</taxon>
        <taxon>Pseudomonadota</taxon>
        <taxon>Betaproteobacteria</taxon>
        <taxon>Nitrosomonadales</taxon>
        <taxon>Gallionellaceae</taxon>
        <taxon>Candidatus Nitrotoga</taxon>
    </lineage>
</organism>
<evidence type="ECO:0000256" key="1">
    <source>
        <dbReference type="ARBA" id="ARBA00004141"/>
    </source>
</evidence>
<evidence type="ECO:0000313" key="7">
    <source>
        <dbReference type="Proteomes" id="UP000839052"/>
    </source>
</evidence>
<accession>A0ABM8Z276</accession>
<dbReference type="Proteomes" id="UP000839052">
    <property type="component" value="Chromosome"/>
</dbReference>
<proteinExistence type="inferred from homology"/>
<feature type="transmembrane region" description="Helical" evidence="5">
    <location>
        <begin position="246"/>
        <end position="267"/>
    </location>
</feature>
<comment type="subcellular location">
    <subcellularLocation>
        <location evidence="5">Cell membrane</location>
        <topology evidence="5">Multi-pass membrane protein</topology>
    </subcellularLocation>
    <subcellularLocation>
        <location evidence="1">Membrane</location>
        <topology evidence="1">Multi-pass membrane protein</topology>
    </subcellularLocation>
</comment>
<keyword evidence="3 5" id="KW-1133">Transmembrane helix</keyword>
<keyword evidence="4 5" id="KW-0472">Membrane</keyword>
<dbReference type="Pfam" id="PF01925">
    <property type="entry name" value="TauE"/>
    <property type="match status" value="1"/>
</dbReference>
<keyword evidence="5" id="KW-1003">Cell membrane</keyword>
<feature type="transmembrane region" description="Helical" evidence="5">
    <location>
        <begin position="215"/>
        <end position="234"/>
    </location>
</feature>
<evidence type="ECO:0000256" key="2">
    <source>
        <dbReference type="ARBA" id="ARBA00022692"/>
    </source>
</evidence>
<evidence type="ECO:0000256" key="3">
    <source>
        <dbReference type="ARBA" id="ARBA00022989"/>
    </source>
</evidence>
<evidence type="ECO:0000256" key="4">
    <source>
        <dbReference type="ARBA" id="ARBA00023136"/>
    </source>
</evidence>
<evidence type="ECO:0000256" key="5">
    <source>
        <dbReference type="RuleBase" id="RU363041"/>
    </source>
</evidence>
<protein>
    <recommendedName>
        <fullName evidence="5">Probable membrane transporter protein</fullName>
    </recommendedName>
</protein>
<feature type="transmembrane region" description="Helical" evidence="5">
    <location>
        <begin position="142"/>
        <end position="171"/>
    </location>
</feature>
<reference evidence="6 7" key="1">
    <citation type="submission" date="2021-10" db="EMBL/GenBank/DDBJ databases">
        <authorList>
            <person name="Koch H."/>
        </authorList>
    </citation>
    <scope>NUCLEOTIDE SEQUENCE [LARGE SCALE GENOMIC DNA]</scope>
    <source>
        <strain evidence="6">6680</strain>
    </source>
</reference>
<dbReference type="PANTHER" id="PTHR43483:SF3">
    <property type="entry name" value="MEMBRANE TRANSPORTER PROTEIN HI_0806-RELATED"/>
    <property type="match status" value="1"/>
</dbReference>